<evidence type="ECO:0000313" key="2">
    <source>
        <dbReference type="EMBL" id="RHY22329.1"/>
    </source>
</evidence>
<dbReference type="VEuPathDB" id="FungiDB:H310_03860"/>
<proteinExistence type="predicted"/>
<evidence type="ECO:0000313" key="3">
    <source>
        <dbReference type="Proteomes" id="UP000285060"/>
    </source>
</evidence>
<dbReference type="Proteomes" id="UP000285060">
    <property type="component" value="Unassembled WGS sequence"/>
</dbReference>
<name>A0A024UEK3_9STRA</name>
<organism evidence="1">
    <name type="scientific">Aphanomyces invadans</name>
    <dbReference type="NCBI Taxonomy" id="157072"/>
    <lineage>
        <taxon>Eukaryota</taxon>
        <taxon>Sar</taxon>
        <taxon>Stramenopiles</taxon>
        <taxon>Oomycota</taxon>
        <taxon>Saprolegniomycetes</taxon>
        <taxon>Saprolegniales</taxon>
        <taxon>Verrucalvaceae</taxon>
        <taxon>Aphanomyces</taxon>
    </lineage>
</organism>
<accession>A0A024UEK3</accession>
<dbReference type="GeneID" id="20080910"/>
<dbReference type="AlphaFoldDB" id="A0A024UEK3"/>
<reference evidence="2 3" key="2">
    <citation type="submission" date="2018-08" db="EMBL/GenBank/DDBJ databases">
        <title>Aphanomyces genome sequencing and annotation.</title>
        <authorList>
            <person name="Minardi D."/>
            <person name="Oidtmann B."/>
            <person name="Van Der Giezen M."/>
            <person name="Studholme D.J."/>
        </authorList>
    </citation>
    <scope>NUCLEOTIDE SEQUENCE [LARGE SCALE GENOMIC DNA]</scope>
    <source>
        <strain evidence="2 3">NJM0002</strain>
    </source>
</reference>
<keyword evidence="3" id="KW-1185">Reference proteome</keyword>
<evidence type="ECO:0000313" key="1">
    <source>
        <dbReference type="EMBL" id="ETW04704.1"/>
    </source>
</evidence>
<evidence type="ECO:0008006" key="4">
    <source>
        <dbReference type="Google" id="ProtNLM"/>
    </source>
</evidence>
<dbReference type="OrthoDB" id="78316at2759"/>
<dbReference type="EMBL" id="QUSY01002118">
    <property type="protein sequence ID" value="RHY22329.1"/>
    <property type="molecule type" value="Genomic_DNA"/>
</dbReference>
<reference evidence="1" key="1">
    <citation type="submission" date="2013-12" db="EMBL/GenBank/DDBJ databases">
        <title>The Genome Sequence of Aphanomyces invadans NJM9701.</title>
        <authorList>
            <consortium name="The Broad Institute Genomics Platform"/>
            <person name="Russ C."/>
            <person name="Tyler B."/>
            <person name="van West P."/>
            <person name="Dieguez-Uribeondo J."/>
            <person name="Young S.K."/>
            <person name="Zeng Q."/>
            <person name="Gargeya S."/>
            <person name="Fitzgerald M."/>
            <person name="Abouelleil A."/>
            <person name="Alvarado L."/>
            <person name="Chapman S.B."/>
            <person name="Gainer-Dewar J."/>
            <person name="Goldberg J."/>
            <person name="Griggs A."/>
            <person name="Gujja S."/>
            <person name="Hansen M."/>
            <person name="Howarth C."/>
            <person name="Imamovic A."/>
            <person name="Ireland A."/>
            <person name="Larimer J."/>
            <person name="McCowan C."/>
            <person name="Murphy C."/>
            <person name="Pearson M."/>
            <person name="Poon T.W."/>
            <person name="Priest M."/>
            <person name="Roberts A."/>
            <person name="Saif S."/>
            <person name="Shea T."/>
            <person name="Sykes S."/>
            <person name="Wortman J."/>
            <person name="Nusbaum C."/>
            <person name="Birren B."/>
        </authorList>
    </citation>
    <scope>NUCLEOTIDE SEQUENCE [LARGE SCALE GENOMIC DNA]</scope>
    <source>
        <strain evidence="1">NJM9701</strain>
    </source>
</reference>
<sequence>MQPSCVPSRSGRQPWPTTESNVFAKITTSIVTSKVPSLFATQGTTVHVIEVTNTVTRNAFRIGKTFHDFDDFVKQLQRVLASQEHSPCDNPGCTTLLELTKERMPSRTLISRTPEVARRREENFQSLMDLWFSFINTSRESTCRTALANIPNALIVFLFDGAKMNTLRFWVPRSRSHRGKRIPRGVLKEIMRLAEDERQRAAAAAGHHHVDEASAEVMADNDTVLSVFRSCGSTIHDNDNADEESHEELAIHLQNLRIAIHQVKDLDQLAHIETDVLAMMHQQRSHLLSNAETSHEYSGAQPTP</sequence>
<protein>
    <recommendedName>
        <fullName evidence="4">PX domain-containing protein</fullName>
    </recommendedName>
</protein>
<dbReference type="RefSeq" id="XP_008866142.1">
    <property type="nucleotide sequence ID" value="XM_008867920.1"/>
</dbReference>
<dbReference type="EMBL" id="KI913957">
    <property type="protein sequence ID" value="ETW04704.1"/>
    <property type="molecule type" value="Genomic_DNA"/>
</dbReference>
<gene>
    <name evidence="2" type="ORF">DYB32_009529</name>
    <name evidence="1" type="ORF">H310_03860</name>
</gene>